<dbReference type="GO" id="GO:0016301">
    <property type="term" value="F:kinase activity"/>
    <property type="evidence" value="ECO:0007669"/>
    <property type="project" value="UniProtKB-KW"/>
</dbReference>
<organism evidence="4 5">
    <name type="scientific">Fischerella muscicola CCMEE 5323</name>
    <dbReference type="NCBI Taxonomy" id="2019572"/>
    <lineage>
        <taxon>Bacteria</taxon>
        <taxon>Bacillati</taxon>
        <taxon>Cyanobacteriota</taxon>
        <taxon>Cyanophyceae</taxon>
        <taxon>Nostocales</taxon>
        <taxon>Hapalosiphonaceae</taxon>
        <taxon>Fischerella</taxon>
    </lineage>
</organism>
<protein>
    <submittedName>
        <fullName evidence="4">Histidine kinase</fullName>
    </submittedName>
</protein>
<dbReference type="SMART" id="SM00116">
    <property type="entry name" value="CBS"/>
    <property type="match status" value="4"/>
</dbReference>
<feature type="domain" description="CBS" evidence="3">
    <location>
        <begin position="168"/>
        <end position="233"/>
    </location>
</feature>
<feature type="domain" description="CBS" evidence="3">
    <location>
        <begin position="101"/>
        <end position="159"/>
    </location>
</feature>
<name>A0A2N6K702_FISMU</name>
<dbReference type="InterPro" id="IPR051257">
    <property type="entry name" value="Diverse_CBS-Domain"/>
</dbReference>
<accession>A0A2N6K702</accession>
<evidence type="ECO:0000256" key="2">
    <source>
        <dbReference type="PROSITE-ProRule" id="PRU00703"/>
    </source>
</evidence>
<sequence>MQFNDLLLSEPATEAAIDQNPLIVAPETLLVDVIALMNQSTSHSKSSVDSSSVYFSKNQRHSSCVLVVQAKELVGILTERDIVRLTAGGVNFQEVTIAEVMTKPVITLSQAEFSDIFGALFLFRRYRIRHLPILGANGEIIGVVSPESIRSILTPAHLLKVIRVADVMNTQVIRTPKTASVLSLAQVMAEYRVSCVVISEEEPQLDVGCFIHKPIGIVTERDIIQFQAMQLNLAQVRAETVMSTPLFLLNPEDSLWTAHLEMQRRRVRRLVVSWDGGRGLGLITQSNLLRMLDPIQMHGIVETLQRTVEKLKDTAQ</sequence>
<dbReference type="InterPro" id="IPR000644">
    <property type="entry name" value="CBS_dom"/>
</dbReference>
<proteinExistence type="predicted"/>
<comment type="caution">
    <text evidence="4">The sequence shown here is derived from an EMBL/GenBank/DDBJ whole genome shotgun (WGS) entry which is preliminary data.</text>
</comment>
<dbReference type="InterPro" id="IPR046342">
    <property type="entry name" value="CBS_dom_sf"/>
</dbReference>
<dbReference type="CDD" id="cd17774">
    <property type="entry name" value="CBS_two-component_sensor_histidine_kinase_repeat2"/>
    <property type="match status" value="1"/>
</dbReference>
<evidence type="ECO:0000259" key="3">
    <source>
        <dbReference type="PROSITE" id="PS51371"/>
    </source>
</evidence>
<evidence type="ECO:0000313" key="5">
    <source>
        <dbReference type="Proteomes" id="UP000235036"/>
    </source>
</evidence>
<keyword evidence="5" id="KW-1185">Reference proteome</keyword>
<gene>
    <name evidence="4" type="ORF">CEN44_04715</name>
</gene>
<dbReference type="Pfam" id="PF00571">
    <property type="entry name" value="CBS"/>
    <property type="match status" value="4"/>
</dbReference>
<dbReference type="AlphaFoldDB" id="A0A2N6K702"/>
<reference evidence="4 5" key="1">
    <citation type="submission" date="2017-08" db="EMBL/GenBank/DDBJ databases">
        <title>Genomes of Fischerella (Mastigocladus) sp. strains.</title>
        <authorList>
            <person name="Miller S.R."/>
        </authorList>
    </citation>
    <scope>NUCLEOTIDE SEQUENCE [LARGE SCALE GENOMIC DNA]</scope>
    <source>
        <strain evidence="4 5">CCMEE 5323</strain>
    </source>
</reference>
<dbReference type="PANTHER" id="PTHR43080:SF2">
    <property type="entry name" value="CBS DOMAIN-CONTAINING PROTEIN"/>
    <property type="match status" value="1"/>
</dbReference>
<dbReference type="CDD" id="cd04620">
    <property type="entry name" value="CBS_two-component_sensor_histidine_kinase_repeat1"/>
    <property type="match status" value="1"/>
</dbReference>
<dbReference type="Gene3D" id="3.10.580.10">
    <property type="entry name" value="CBS-domain"/>
    <property type="match status" value="2"/>
</dbReference>
<dbReference type="EMBL" id="NRQW01000092">
    <property type="protein sequence ID" value="PLZ92943.1"/>
    <property type="molecule type" value="Genomic_DNA"/>
</dbReference>
<dbReference type="RefSeq" id="WP_016867845.1">
    <property type="nucleotide sequence ID" value="NZ_CAWNVR010000073.1"/>
</dbReference>
<keyword evidence="4" id="KW-0418">Kinase</keyword>
<dbReference type="PANTHER" id="PTHR43080">
    <property type="entry name" value="CBS DOMAIN-CONTAINING PROTEIN CBSX3, MITOCHONDRIAL"/>
    <property type="match status" value="1"/>
</dbReference>
<keyword evidence="1 2" id="KW-0129">CBS domain</keyword>
<dbReference type="Proteomes" id="UP000235036">
    <property type="component" value="Unassembled WGS sequence"/>
</dbReference>
<dbReference type="SUPFAM" id="SSF54631">
    <property type="entry name" value="CBS-domain pair"/>
    <property type="match status" value="2"/>
</dbReference>
<keyword evidence="4" id="KW-0808">Transferase</keyword>
<evidence type="ECO:0000313" key="4">
    <source>
        <dbReference type="EMBL" id="PLZ92943.1"/>
    </source>
</evidence>
<evidence type="ECO:0000256" key="1">
    <source>
        <dbReference type="ARBA" id="ARBA00023122"/>
    </source>
</evidence>
<dbReference type="PROSITE" id="PS51371">
    <property type="entry name" value="CBS"/>
    <property type="match status" value="3"/>
</dbReference>
<feature type="domain" description="CBS" evidence="3">
    <location>
        <begin position="242"/>
        <end position="303"/>
    </location>
</feature>